<protein>
    <submittedName>
        <fullName evidence="2">Uncharacterized protein</fullName>
    </submittedName>
</protein>
<accession>A0A4S8KMK5</accession>
<reference evidence="2 3" key="1">
    <citation type="journal article" date="2019" name="Nat. Ecol. Evol.">
        <title>Megaphylogeny resolves global patterns of mushroom evolution.</title>
        <authorList>
            <person name="Varga T."/>
            <person name="Krizsan K."/>
            <person name="Foldi C."/>
            <person name="Dima B."/>
            <person name="Sanchez-Garcia M."/>
            <person name="Sanchez-Ramirez S."/>
            <person name="Szollosi G.J."/>
            <person name="Szarkandi J.G."/>
            <person name="Papp V."/>
            <person name="Albert L."/>
            <person name="Andreopoulos W."/>
            <person name="Angelini C."/>
            <person name="Antonin V."/>
            <person name="Barry K.W."/>
            <person name="Bougher N.L."/>
            <person name="Buchanan P."/>
            <person name="Buyck B."/>
            <person name="Bense V."/>
            <person name="Catcheside P."/>
            <person name="Chovatia M."/>
            <person name="Cooper J."/>
            <person name="Damon W."/>
            <person name="Desjardin D."/>
            <person name="Finy P."/>
            <person name="Geml J."/>
            <person name="Haridas S."/>
            <person name="Hughes K."/>
            <person name="Justo A."/>
            <person name="Karasinski D."/>
            <person name="Kautmanova I."/>
            <person name="Kiss B."/>
            <person name="Kocsube S."/>
            <person name="Kotiranta H."/>
            <person name="LaButti K.M."/>
            <person name="Lechner B.E."/>
            <person name="Liimatainen K."/>
            <person name="Lipzen A."/>
            <person name="Lukacs Z."/>
            <person name="Mihaltcheva S."/>
            <person name="Morgado L.N."/>
            <person name="Niskanen T."/>
            <person name="Noordeloos M.E."/>
            <person name="Ohm R.A."/>
            <person name="Ortiz-Santana B."/>
            <person name="Ovrebo C."/>
            <person name="Racz N."/>
            <person name="Riley R."/>
            <person name="Savchenko A."/>
            <person name="Shiryaev A."/>
            <person name="Soop K."/>
            <person name="Spirin V."/>
            <person name="Szebenyi C."/>
            <person name="Tomsovsky M."/>
            <person name="Tulloss R.E."/>
            <person name="Uehling J."/>
            <person name="Grigoriev I.V."/>
            <person name="Vagvolgyi C."/>
            <person name="Papp T."/>
            <person name="Martin F.M."/>
            <person name="Miettinen O."/>
            <person name="Hibbett D.S."/>
            <person name="Nagy L.G."/>
        </authorList>
    </citation>
    <scope>NUCLEOTIDE SEQUENCE [LARGE SCALE GENOMIC DNA]</scope>
    <source>
        <strain evidence="2 3">CBS 962.96</strain>
    </source>
</reference>
<dbReference type="Proteomes" id="UP000297245">
    <property type="component" value="Unassembled WGS sequence"/>
</dbReference>
<evidence type="ECO:0000313" key="2">
    <source>
        <dbReference type="EMBL" id="THU76779.1"/>
    </source>
</evidence>
<proteinExistence type="predicted"/>
<name>A0A4S8KMK5_DENBC</name>
<sequence length="65" mass="7388">MSAPTPLYKPHNEISVILVGFPDDKVTVTIDTLAKTPLLWLQMLLNIKVIIVYPTLVDLLQLWLM</sequence>
<organism evidence="2 3">
    <name type="scientific">Dendrothele bispora (strain CBS 962.96)</name>
    <dbReference type="NCBI Taxonomy" id="1314807"/>
    <lineage>
        <taxon>Eukaryota</taxon>
        <taxon>Fungi</taxon>
        <taxon>Dikarya</taxon>
        <taxon>Basidiomycota</taxon>
        <taxon>Agaricomycotina</taxon>
        <taxon>Agaricomycetes</taxon>
        <taxon>Agaricomycetidae</taxon>
        <taxon>Agaricales</taxon>
        <taxon>Agaricales incertae sedis</taxon>
        <taxon>Dendrothele</taxon>
    </lineage>
</organism>
<evidence type="ECO:0000313" key="3">
    <source>
        <dbReference type="Proteomes" id="UP000297245"/>
    </source>
</evidence>
<feature type="transmembrane region" description="Helical" evidence="1">
    <location>
        <begin position="43"/>
        <end position="64"/>
    </location>
</feature>
<keyword evidence="1" id="KW-1133">Transmembrane helix</keyword>
<dbReference type="EMBL" id="ML180712">
    <property type="protein sequence ID" value="THU76779.1"/>
    <property type="molecule type" value="Genomic_DNA"/>
</dbReference>
<keyword evidence="1" id="KW-0812">Transmembrane</keyword>
<gene>
    <name evidence="2" type="ORF">K435DRAFT_878734</name>
</gene>
<evidence type="ECO:0000256" key="1">
    <source>
        <dbReference type="SAM" id="Phobius"/>
    </source>
</evidence>
<dbReference type="OrthoDB" id="3257061at2759"/>
<dbReference type="AlphaFoldDB" id="A0A4S8KMK5"/>
<keyword evidence="3" id="KW-1185">Reference proteome</keyword>
<keyword evidence="1" id="KW-0472">Membrane</keyword>